<accession>A0A0P9YH31</accession>
<gene>
    <name evidence="7" type="ORF">ALO47_00205</name>
</gene>
<dbReference type="InterPro" id="IPR016161">
    <property type="entry name" value="Ald_DH/histidinol_DH"/>
</dbReference>
<dbReference type="SUPFAM" id="SSF53720">
    <property type="entry name" value="ALDH-like"/>
    <property type="match status" value="1"/>
</dbReference>
<dbReference type="Proteomes" id="UP000050554">
    <property type="component" value="Unassembled WGS sequence"/>
</dbReference>
<protein>
    <submittedName>
        <fullName evidence="7">Putative Betaine-aldehyde dehydrogenase</fullName>
    </submittedName>
</protein>
<dbReference type="PANTHER" id="PTHR43860:SF2">
    <property type="entry name" value="BETAINE ALDEHYDE DEHYDROGENASE-RELATED"/>
    <property type="match status" value="1"/>
</dbReference>
<dbReference type="InterPro" id="IPR029510">
    <property type="entry name" value="Ald_DH_CS_GLU"/>
</dbReference>
<proteinExistence type="inferred from homology"/>
<evidence type="ECO:0000256" key="1">
    <source>
        <dbReference type="ARBA" id="ARBA00009986"/>
    </source>
</evidence>
<dbReference type="FunFam" id="3.40.605.10:FF:000007">
    <property type="entry name" value="NAD/NADP-dependent betaine aldehyde dehydrogenase"/>
    <property type="match status" value="1"/>
</dbReference>
<name>A0A0P9YH31_PSESI</name>
<keyword evidence="2 5" id="KW-0560">Oxidoreductase</keyword>
<dbReference type="PROSITE" id="PS00687">
    <property type="entry name" value="ALDEHYDE_DEHYDR_GLU"/>
    <property type="match status" value="1"/>
</dbReference>
<dbReference type="AlphaFoldDB" id="A0A0P9YH31"/>
<evidence type="ECO:0000256" key="2">
    <source>
        <dbReference type="ARBA" id="ARBA00023002"/>
    </source>
</evidence>
<dbReference type="InterPro" id="IPR016163">
    <property type="entry name" value="Ald_DH_C"/>
</dbReference>
<evidence type="ECO:0000313" key="8">
    <source>
        <dbReference type="Proteomes" id="UP000050554"/>
    </source>
</evidence>
<comment type="caution">
    <text evidence="7">The sequence shown here is derived from an EMBL/GenBank/DDBJ whole genome shotgun (WGS) entry which is preliminary data.</text>
</comment>
<dbReference type="GO" id="GO:0016620">
    <property type="term" value="F:oxidoreductase activity, acting on the aldehyde or oxo group of donors, NAD or NADP as acceptor"/>
    <property type="evidence" value="ECO:0007669"/>
    <property type="project" value="InterPro"/>
</dbReference>
<reference evidence="7 8" key="1">
    <citation type="submission" date="2015-09" db="EMBL/GenBank/DDBJ databases">
        <title>Genome announcement of multiple Pseudomonas syringae strains.</title>
        <authorList>
            <person name="Thakur S."/>
            <person name="Wang P.W."/>
            <person name="Gong Y."/>
            <person name="Weir B.S."/>
            <person name="Guttman D.S."/>
        </authorList>
    </citation>
    <scope>NUCLEOTIDE SEQUENCE [LARGE SCALE GENOMIC DNA]</scope>
    <source>
        <strain evidence="7 8">ICMP3882</strain>
    </source>
</reference>
<dbReference type="Gene3D" id="3.40.309.10">
    <property type="entry name" value="Aldehyde Dehydrogenase, Chain A, domain 2"/>
    <property type="match status" value="1"/>
</dbReference>
<feature type="active site" evidence="4">
    <location>
        <position position="257"/>
    </location>
</feature>
<evidence type="ECO:0000259" key="6">
    <source>
        <dbReference type="Pfam" id="PF00171"/>
    </source>
</evidence>
<comment type="similarity">
    <text evidence="1 5">Belongs to the aldehyde dehydrogenase family.</text>
</comment>
<dbReference type="PANTHER" id="PTHR43860">
    <property type="entry name" value="BETAINE ALDEHYDE DEHYDROGENASE"/>
    <property type="match status" value="1"/>
</dbReference>
<dbReference type="InterPro" id="IPR015590">
    <property type="entry name" value="Aldehyde_DH_dom"/>
</dbReference>
<feature type="domain" description="Aldehyde dehydrogenase" evidence="6">
    <location>
        <begin position="21"/>
        <end position="481"/>
    </location>
</feature>
<dbReference type="PATRIC" id="fig|55398.3.peg.257"/>
<dbReference type="CDD" id="cd07110">
    <property type="entry name" value="ALDH_F10_BADH"/>
    <property type="match status" value="1"/>
</dbReference>
<organism evidence="7 8">
    <name type="scientific">Pseudomonas syringae pv. ribicola</name>
    <dbReference type="NCBI Taxonomy" id="55398"/>
    <lineage>
        <taxon>Bacteria</taxon>
        <taxon>Pseudomonadati</taxon>
        <taxon>Pseudomonadota</taxon>
        <taxon>Gammaproteobacteria</taxon>
        <taxon>Pseudomonadales</taxon>
        <taxon>Pseudomonadaceae</taxon>
        <taxon>Pseudomonas</taxon>
    </lineage>
</organism>
<evidence type="ECO:0000256" key="3">
    <source>
        <dbReference type="ARBA" id="ARBA00023027"/>
    </source>
</evidence>
<dbReference type="InterPro" id="IPR016162">
    <property type="entry name" value="Ald_DH_N"/>
</dbReference>
<keyword evidence="3" id="KW-0520">NAD</keyword>
<sequence>MQSRFKEQCPMNTPHYINGQWQAGEGNNVLTVYDPSLGEPFAELVSASPAQVDQAVTAARAALPAWKATTITHRASILRGFADQLAERREALIELQMRNNGKPRHEAEVDLDDAVATFNYYANLIEIQASHRDVQLPVPGFTSRTRLEAVGVVGLIVPWNFPLVTSAWKLAPALAAGCTVILKPSEITPLVELAYAQIAEHVGLPTGVLNIVNGKADTGAALSEHAGLDKLSFTGSNAVGVQVMRNSAAYCRPVTLELGGKSAFIVFDDCDPDQAVEWIVAGICWNAGQMCSATSRLLIQEGIAEALIPRLQVAFQNMRVGNPLVDEVDMGPLTSQAQWRKVHEYFAIAEQEGLTCLAGGKANQQGQGWFVSPTLYTEVPDSSRLWTEEIFGPVLCTRRFNTEDEAIALANDSRFGLVATVASADIQRAERVADALEVGHVWINSIQAVFVETSWGGTKGSGIGRELGPWGLGAYQSVKHVTRCG</sequence>
<dbReference type="Gene3D" id="3.40.605.10">
    <property type="entry name" value="Aldehyde Dehydrogenase, Chain A, domain 1"/>
    <property type="match status" value="1"/>
</dbReference>
<dbReference type="Pfam" id="PF00171">
    <property type="entry name" value="Aldedh"/>
    <property type="match status" value="1"/>
</dbReference>
<evidence type="ECO:0000313" key="7">
    <source>
        <dbReference type="EMBL" id="KPY45091.1"/>
    </source>
</evidence>
<dbReference type="FunFam" id="3.40.309.10:FF:000012">
    <property type="entry name" value="Betaine aldehyde dehydrogenase"/>
    <property type="match status" value="1"/>
</dbReference>
<dbReference type="EMBL" id="LJRF01000152">
    <property type="protein sequence ID" value="KPY45091.1"/>
    <property type="molecule type" value="Genomic_DNA"/>
</dbReference>
<evidence type="ECO:0000256" key="4">
    <source>
        <dbReference type="PROSITE-ProRule" id="PRU10007"/>
    </source>
</evidence>
<evidence type="ECO:0000256" key="5">
    <source>
        <dbReference type="RuleBase" id="RU003345"/>
    </source>
</evidence>